<evidence type="ECO:0000256" key="4">
    <source>
        <dbReference type="ARBA" id="ARBA00022898"/>
    </source>
</evidence>
<dbReference type="NCBIfam" id="TIGR00474">
    <property type="entry name" value="selA"/>
    <property type="match status" value="1"/>
</dbReference>
<evidence type="ECO:0000256" key="3">
    <source>
        <dbReference type="ARBA" id="ARBA00022679"/>
    </source>
</evidence>
<comment type="cofactor">
    <cofactor evidence="1 8">
        <name>pyridoxal 5'-phosphate</name>
        <dbReference type="ChEBI" id="CHEBI:597326"/>
    </cofactor>
</comment>
<dbReference type="PANTHER" id="PTHR32328:SF0">
    <property type="entry name" value="L-SERYL-TRNA(SEC) SELENIUM TRANSFERASE"/>
    <property type="match status" value="1"/>
</dbReference>
<keyword evidence="2 8" id="KW-0963">Cytoplasm</keyword>
<dbReference type="Gene3D" id="3.40.640.10">
    <property type="entry name" value="Type I PLP-dependent aspartate aminotransferase-like (Major domain)"/>
    <property type="match status" value="1"/>
</dbReference>
<evidence type="ECO:0000256" key="1">
    <source>
        <dbReference type="ARBA" id="ARBA00001933"/>
    </source>
</evidence>
<evidence type="ECO:0000256" key="5">
    <source>
        <dbReference type="ARBA" id="ARBA00022917"/>
    </source>
</evidence>
<dbReference type="RefSeq" id="WP_088018199.1">
    <property type="nucleotide sequence ID" value="NZ_CP020880.1"/>
</dbReference>
<comment type="subcellular location">
    <subcellularLocation>
        <location evidence="8">Cytoplasm</location>
    </subcellularLocation>
</comment>
<protein>
    <recommendedName>
        <fullName evidence="8">L-seryl-tRNA(Sec) selenium transferase</fullName>
        <ecNumber evidence="8">2.9.1.1</ecNumber>
    </recommendedName>
    <alternativeName>
        <fullName evidence="8">Selenocysteine synthase</fullName>
        <shortName evidence="8">Sec synthase</shortName>
    </alternativeName>
    <alternativeName>
        <fullName evidence="8">Selenocysteinyl-tRNA(Sec) synthase</fullName>
    </alternativeName>
</protein>
<dbReference type="SUPFAM" id="SSF53383">
    <property type="entry name" value="PLP-dependent transferases"/>
    <property type="match status" value="1"/>
</dbReference>
<name>A0ABN4ZIA0_9BACI</name>
<keyword evidence="6 8" id="KW-0711">Selenium</keyword>
<accession>A0ABN4ZIA0</accession>
<sequence>MKDILRNIPPVHELQKHHLFILLGKKYNLDETVLTSIIRQVLDAVRNTVKSGQHINKDLNSFIWDEIEEIAKAKNKPSLLPVINATGTILHTNLGRSRLSREAIDRVVEVAENYSNLEFDIISGKRGSRHDIVEDLIKEVTGAEAAMVVNNNAAAVFFILNAFGKGKEVIVSRGQLVEIGGSFRISSIMEESGAKLVEVGTTNKTHLKDYEEALTDGTSMVLKVHTSNFKIVGFTQDVSTQQLVDLKKFQDNLIVYEDLGSGVLFDFTEAGIGEEPVVQKVLETGVDIVSFSGDKLLGGPQAGIIAGKKQYIDQLKKHQLARVLRVDKMSFAALEGTLQAYANNKAKDIPAVRDMLLTIEEVRERATVFLYSVTSLMMFQWELVEDESMVGGGTMPEVKIPSIAIRVQADTLSSQNLADELRKGTPSVVVRLQDQHVILDFRTITQGEIPKLVEAFRKIELTYRD</sequence>
<dbReference type="EC" id="2.9.1.1" evidence="8"/>
<keyword evidence="3 8" id="KW-0808">Transferase</keyword>
<evidence type="ECO:0000256" key="7">
    <source>
        <dbReference type="ARBA" id="ARBA00044507"/>
    </source>
</evidence>
<dbReference type="InterPro" id="IPR015421">
    <property type="entry name" value="PyrdxlP-dep_Trfase_major"/>
</dbReference>
<dbReference type="Pfam" id="PF03841">
    <property type="entry name" value="SelA"/>
    <property type="match status" value="1"/>
</dbReference>
<dbReference type="InterPro" id="IPR004534">
    <property type="entry name" value="SelA_trans"/>
</dbReference>
<reference evidence="9 10" key="1">
    <citation type="submission" date="2017-04" db="EMBL/GenBank/DDBJ databases">
        <title>Complete Genome Sequence of the Bacillus horikoshii 20a strain from Cuatro Cienegas, Coahuila, Mexico.</title>
        <authorList>
            <person name="Zarza E."/>
            <person name="Alcaraz L.D."/>
            <person name="Aguilar-Salinas B."/>
            <person name="Islas A."/>
            <person name="Olmedo-Alvarez G."/>
        </authorList>
    </citation>
    <scope>NUCLEOTIDE SEQUENCE [LARGE SCALE GENOMIC DNA]</scope>
    <source>
        <strain evidence="9 10">20a</strain>
    </source>
</reference>
<evidence type="ECO:0000256" key="8">
    <source>
        <dbReference type="HAMAP-Rule" id="MF_00423"/>
    </source>
</evidence>
<proteinExistence type="inferred from homology"/>
<gene>
    <name evidence="8" type="primary">selA</name>
    <name evidence="9" type="ORF">B4U37_10655</name>
</gene>
<dbReference type="EMBL" id="CP020880">
    <property type="protein sequence ID" value="ART76473.1"/>
    <property type="molecule type" value="Genomic_DNA"/>
</dbReference>
<keyword evidence="4 8" id="KW-0663">Pyridoxal phosphate</keyword>
<dbReference type="Proteomes" id="UP000195573">
    <property type="component" value="Chromosome"/>
</dbReference>
<evidence type="ECO:0000256" key="6">
    <source>
        <dbReference type="ARBA" id="ARBA00023266"/>
    </source>
</evidence>
<dbReference type="InterPro" id="IPR018319">
    <property type="entry name" value="SelA-like"/>
</dbReference>
<dbReference type="Gene3D" id="3.90.1150.180">
    <property type="match status" value="1"/>
</dbReference>
<comment type="pathway">
    <text evidence="8">Aminoacyl-tRNA biosynthesis; selenocysteinyl-tRNA(Sec) biosynthesis; selenocysteinyl-tRNA(Sec) from L-seryl-tRNA(Sec) (bacterial route): step 1/1.</text>
</comment>
<dbReference type="HAMAP" id="MF_00423">
    <property type="entry name" value="SelA"/>
    <property type="match status" value="1"/>
</dbReference>
<evidence type="ECO:0000256" key="2">
    <source>
        <dbReference type="ARBA" id="ARBA00022490"/>
    </source>
</evidence>
<organism evidence="9 10">
    <name type="scientific">Sutcliffiella horikoshii</name>
    <dbReference type="NCBI Taxonomy" id="79883"/>
    <lineage>
        <taxon>Bacteria</taxon>
        <taxon>Bacillati</taxon>
        <taxon>Bacillota</taxon>
        <taxon>Bacilli</taxon>
        <taxon>Bacillales</taxon>
        <taxon>Bacillaceae</taxon>
        <taxon>Sutcliffiella</taxon>
    </lineage>
</organism>
<dbReference type="PANTHER" id="PTHR32328">
    <property type="entry name" value="L-SERYL-TRNA(SEC) SELENIUM TRANSFERASE"/>
    <property type="match status" value="1"/>
</dbReference>
<dbReference type="GO" id="GO:0016740">
    <property type="term" value="F:transferase activity"/>
    <property type="evidence" value="ECO:0007669"/>
    <property type="project" value="UniProtKB-KW"/>
</dbReference>
<dbReference type="GeneID" id="96738879"/>
<comment type="similarity">
    <text evidence="7 8">Belongs to the SelA family.</text>
</comment>
<feature type="modified residue" description="N6-(pyridoxal phosphate)lysine" evidence="8">
    <location>
        <position position="295"/>
    </location>
</feature>
<keyword evidence="10" id="KW-1185">Reference proteome</keyword>
<comment type="catalytic activity">
    <reaction evidence="8">
        <text>L-seryl-tRNA(Sec) + selenophosphate + H(+) = L-selenocysteinyl-tRNA(Sec) + phosphate</text>
        <dbReference type="Rhea" id="RHEA:22728"/>
        <dbReference type="Rhea" id="RHEA-COMP:9742"/>
        <dbReference type="Rhea" id="RHEA-COMP:9743"/>
        <dbReference type="ChEBI" id="CHEBI:15378"/>
        <dbReference type="ChEBI" id="CHEBI:16144"/>
        <dbReference type="ChEBI" id="CHEBI:43474"/>
        <dbReference type="ChEBI" id="CHEBI:78533"/>
        <dbReference type="ChEBI" id="CHEBI:78573"/>
        <dbReference type="EC" id="2.9.1.1"/>
    </reaction>
</comment>
<evidence type="ECO:0000313" key="9">
    <source>
        <dbReference type="EMBL" id="ART76473.1"/>
    </source>
</evidence>
<comment type="function">
    <text evidence="8">Converts seryl-tRNA(Sec) to selenocysteinyl-tRNA(Sec) required for selenoprotein biosynthesis.</text>
</comment>
<evidence type="ECO:0000313" key="10">
    <source>
        <dbReference type="Proteomes" id="UP000195573"/>
    </source>
</evidence>
<keyword evidence="5 8" id="KW-0648">Protein biosynthesis</keyword>
<dbReference type="InterPro" id="IPR015424">
    <property type="entry name" value="PyrdxlP-dep_Trfase"/>
</dbReference>